<dbReference type="EMBL" id="ADBV01003638">
    <property type="protein sequence ID" value="EJW81446.1"/>
    <property type="molecule type" value="Genomic_DNA"/>
</dbReference>
<organism evidence="1 2">
    <name type="scientific">Wuchereria bancrofti</name>
    <dbReference type="NCBI Taxonomy" id="6293"/>
    <lineage>
        <taxon>Eukaryota</taxon>
        <taxon>Metazoa</taxon>
        <taxon>Ecdysozoa</taxon>
        <taxon>Nematoda</taxon>
        <taxon>Chromadorea</taxon>
        <taxon>Rhabditida</taxon>
        <taxon>Spirurina</taxon>
        <taxon>Spiruromorpha</taxon>
        <taxon>Filarioidea</taxon>
        <taxon>Onchocercidae</taxon>
        <taxon>Wuchereria</taxon>
    </lineage>
</organism>
<accession>J9EG51</accession>
<gene>
    <name evidence="1" type="ORF">WUBG_07646</name>
</gene>
<name>J9EG51_WUCBA</name>
<proteinExistence type="predicted"/>
<evidence type="ECO:0000313" key="1">
    <source>
        <dbReference type="EMBL" id="EJW81446.1"/>
    </source>
</evidence>
<protein>
    <submittedName>
        <fullName evidence="1">Uncharacterized protein</fullName>
    </submittedName>
</protein>
<reference evidence="2" key="1">
    <citation type="submission" date="2012-08" db="EMBL/GenBank/DDBJ databases">
        <title>The Genome Sequence of Wuchereria bancrofti.</title>
        <authorList>
            <person name="Nutman T.B."/>
            <person name="Fink D.L."/>
            <person name="Russ C."/>
            <person name="Young S."/>
            <person name="Zeng Q."/>
            <person name="Koehrsen M."/>
            <person name="Alvarado L."/>
            <person name="Berlin A."/>
            <person name="Chapman S.B."/>
            <person name="Chen Z."/>
            <person name="Freedman E."/>
            <person name="Gellesch M."/>
            <person name="Goldberg J."/>
            <person name="Griggs A."/>
            <person name="Gujja S."/>
            <person name="Heilman E.R."/>
            <person name="Heiman D."/>
            <person name="Hepburn T."/>
            <person name="Howarth C."/>
            <person name="Jen D."/>
            <person name="Larson L."/>
            <person name="Lewis B."/>
            <person name="Mehta T."/>
            <person name="Park D."/>
            <person name="Pearson M."/>
            <person name="Roberts A."/>
            <person name="Saif S."/>
            <person name="Shea T."/>
            <person name="Shenoy N."/>
            <person name="Sisk P."/>
            <person name="Stolte C."/>
            <person name="Sykes S."/>
            <person name="Walk T."/>
            <person name="White J."/>
            <person name="Yandava C."/>
            <person name="Haas B."/>
            <person name="Henn M.R."/>
            <person name="Nusbaum C."/>
            <person name="Birren B."/>
        </authorList>
    </citation>
    <scope>NUCLEOTIDE SEQUENCE [LARGE SCALE GENOMIC DNA]</scope>
    <source>
        <strain evidence="2">NA</strain>
    </source>
</reference>
<sequence length="67" mass="7907">MKKVRRNWRKCGIGDINALSKELQLRAEIDWFMEYFTNQRDVSTFGRKHQIPEAEIPEPNSALISSR</sequence>
<dbReference type="Proteomes" id="UP000004810">
    <property type="component" value="Unassembled WGS sequence"/>
</dbReference>
<comment type="caution">
    <text evidence="1">The sequence shown here is derived from an EMBL/GenBank/DDBJ whole genome shotgun (WGS) entry which is preliminary data.</text>
</comment>
<dbReference type="AlphaFoldDB" id="J9EG51"/>
<evidence type="ECO:0000313" key="2">
    <source>
        <dbReference type="Proteomes" id="UP000004810"/>
    </source>
</evidence>